<evidence type="ECO:0000313" key="3">
    <source>
        <dbReference type="EMBL" id="ASC70670.1"/>
    </source>
</evidence>
<dbReference type="KEGG" id="hhg:XM38_016150"/>
<dbReference type="Proteomes" id="UP000191901">
    <property type="component" value="Chromosome"/>
</dbReference>
<reference evidence="3 4" key="1">
    <citation type="journal article" date="2016" name="Biochim. Biophys. Acta">
        <title>Characterization of red-shifted phycobilisomes isolated from the chlorophyll f-containing cyanobacterium Halomicronema hongdechloris.</title>
        <authorList>
            <person name="Li Y."/>
            <person name="Lin Y."/>
            <person name="Garvey C.J."/>
            <person name="Birch D."/>
            <person name="Corkery R.W."/>
            <person name="Loughlin P.C."/>
            <person name="Scheer H."/>
            <person name="Willows R.D."/>
            <person name="Chen M."/>
        </authorList>
    </citation>
    <scope>NUCLEOTIDE SEQUENCE [LARGE SCALE GENOMIC DNA]</scope>
    <source>
        <strain evidence="3 4">C2206</strain>
    </source>
</reference>
<sequence length="131" mass="13836">MNPDTVTHAVQKGVRVTLGATATLIEALQDPQGVRERFSSVGTDFNRLAEELESQGVLTEQEARKFVDSVATQMPSPFAQGASSDGATSPSTPSSGPKVDAALQADLAELNQQLTQIREDLEALKQQGPSA</sequence>
<keyword evidence="4" id="KW-1185">Reference proteome</keyword>
<proteinExistence type="predicted"/>
<accession>A0A1Z3HK35</accession>
<feature type="coiled-coil region" evidence="1">
    <location>
        <begin position="100"/>
        <end position="127"/>
    </location>
</feature>
<organism evidence="3 4">
    <name type="scientific">Halomicronema hongdechloris C2206</name>
    <dbReference type="NCBI Taxonomy" id="1641165"/>
    <lineage>
        <taxon>Bacteria</taxon>
        <taxon>Bacillati</taxon>
        <taxon>Cyanobacteriota</taxon>
        <taxon>Cyanophyceae</taxon>
        <taxon>Nodosilineales</taxon>
        <taxon>Nodosilineaceae</taxon>
        <taxon>Halomicronema</taxon>
    </lineage>
</organism>
<name>A0A1Z3HK35_9CYAN</name>
<dbReference type="EMBL" id="CP021983">
    <property type="protein sequence ID" value="ASC70670.1"/>
    <property type="molecule type" value="Genomic_DNA"/>
</dbReference>
<dbReference type="AlphaFoldDB" id="A0A1Z3HK35"/>
<evidence type="ECO:0000256" key="1">
    <source>
        <dbReference type="SAM" id="Coils"/>
    </source>
</evidence>
<dbReference type="OrthoDB" id="560634at2"/>
<feature type="region of interest" description="Disordered" evidence="2">
    <location>
        <begin position="70"/>
        <end position="100"/>
    </location>
</feature>
<keyword evidence="1" id="KW-0175">Coiled coil</keyword>
<dbReference type="STRING" id="1641165.XM38_04130"/>
<feature type="compositionally biased region" description="Low complexity" evidence="2">
    <location>
        <begin position="81"/>
        <end position="97"/>
    </location>
</feature>
<evidence type="ECO:0000256" key="2">
    <source>
        <dbReference type="SAM" id="MobiDB-lite"/>
    </source>
</evidence>
<evidence type="ECO:0000313" key="4">
    <source>
        <dbReference type="Proteomes" id="UP000191901"/>
    </source>
</evidence>
<gene>
    <name evidence="3" type="ORF">XM38_016150</name>
</gene>
<dbReference type="RefSeq" id="WP_088429447.1">
    <property type="nucleotide sequence ID" value="NZ_CP021983.2"/>
</dbReference>
<protein>
    <submittedName>
        <fullName evidence="3">Uncharacterized protein</fullName>
    </submittedName>
</protein>